<name>M7YIY4_TRIUA</name>
<protein>
    <submittedName>
        <fullName evidence="1">Uncharacterized protein</fullName>
    </submittedName>
</protein>
<gene>
    <name evidence="1" type="ORF">TRIUR3_35138</name>
</gene>
<dbReference type="AlphaFoldDB" id="M7YIY4"/>
<reference evidence="1" key="1">
    <citation type="journal article" date="2013" name="Nature">
        <title>Draft genome of the wheat A-genome progenitor Triticum urartu.</title>
        <authorList>
            <person name="Ling H.Q."/>
            <person name="Zhao S."/>
            <person name="Liu D."/>
            <person name="Wang J."/>
            <person name="Sun H."/>
            <person name="Zhang C."/>
            <person name="Fan H."/>
            <person name="Li D."/>
            <person name="Dong L."/>
            <person name="Tao Y."/>
            <person name="Gao C."/>
            <person name="Wu H."/>
            <person name="Li Y."/>
            <person name="Cui Y."/>
            <person name="Guo X."/>
            <person name="Zheng S."/>
            <person name="Wang B."/>
            <person name="Yu K."/>
            <person name="Liang Q."/>
            <person name="Yang W."/>
            <person name="Lou X."/>
            <person name="Chen J."/>
            <person name="Feng M."/>
            <person name="Jian J."/>
            <person name="Zhang X."/>
            <person name="Luo G."/>
            <person name="Jiang Y."/>
            <person name="Liu J."/>
            <person name="Wang Z."/>
            <person name="Sha Y."/>
            <person name="Zhang B."/>
            <person name="Wu H."/>
            <person name="Tang D."/>
            <person name="Shen Q."/>
            <person name="Xue P."/>
            <person name="Zou S."/>
            <person name="Wang X."/>
            <person name="Liu X."/>
            <person name="Wang F."/>
            <person name="Yang Y."/>
            <person name="An X."/>
            <person name="Dong Z."/>
            <person name="Zhang K."/>
            <person name="Zhang X."/>
            <person name="Luo M.C."/>
            <person name="Dvorak J."/>
            <person name="Tong Y."/>
            <person name="Wang J."/>
            <person name="Yang H."/>
            <person name="Li Z."/>
            <person name="Wang D."/>
            <person name="Zhang A."/>
            <person name="Wang J."/>
        </authorList>
    </citation>
    <scope>NUCLEOTIDE SEQUENCE</scope>
</reference>
<proteinExistence type="predicted"/>
<evidence type="ECO:0000313" key="1">
    <source>
        <dbReference type="EMBL" id="EMS47197.1"/>
    </source>
</evidence>
<organism evidence="1">
    <name type="scientific">Triticum urartu</name>
    <name type="common">Red wild einkorn</name>
    <name type="synonym">Crithodium urartu</name>
    <dbReference type="NCBI Taxonomy" id="4572"/>
    <lineage>
        <taxon>Eukaryota</taxon>
        <taxon>Viridiplantae</taxon>
        <taxon>Streptophyta</taxon>
        <taxon>Embryophyta</taxon>
        <taxon>Tracheophyta</taxon>
        <taxon>Spermatophyta</taxon>
        <taxon>Magnoliopsida</taxon>
        <taxon>Liliopsida</taxon>
        <taxon>Poales</taxon>
        <taxon>Poaceae</taxon>
        <taxon>BOP clade</taxon>
        <taxon>Pooideae</taxon>
        <taxon>Triticodae</taxon>
        <taxon>Triticeae</taxon>
        <taxon>Triticinae</taxon>
        <taxon>Triticum</taxon>
    </lineage>
</organism>
<dbReference type="EMBL" id="KD264182">
    <property type="protein sequence ID" value="EMS47197.1"/>
    <property type="molecule type" value="Genomic_DNA"/>
</dbReference>
<sequence length="281" mass="29029">MVLGCGDGDGSATAPGRGDGDGSATTPERGDDGGGSATTPEHGDDAGGSATAPEHGDDGGGSAMVPEHGDDGGGSAMAPELCDDGGGSVMGPEHGDDGCAARGREQAPTLERDGDEGLALGKNGHDGEWGLVLESARGGGPHEPRRVGLAGPTIEPALRWLAREESPCRGARLYSVEHVYLEEGSGCSLLNRSMQFREQLTNQNSISDSMCHNTVLSFSGRAGDRNLSFRGLRNQIVTEKNTKTGCGSLSIWTTSPVCIRVCGERMRSGLIDVKTMIKSTF</sequence>
<accession>M7YIY4</accession>